<keyword evidence="5 7" id="KW-1133">Transmembrane helix</keyword>
<accession>A0ABR3W5Q8</accession>
<evidence type="ECO:0000313" key="8">
    <source>
        <dbReference type="EMBL" id="KAL1853674.1"/>
    </source>
</evidence>
<feature type="transmembrane region" description="Helical" evidence="7">
    <location>
        <begin position="151"/>
        <end position="172"/>
    </location>
</feature>
<keyword evidence="3 7" id="KW-0812">Transmembrane</keyword>
<gene>
    <name evidence="8" type="ORF">Daus18300_011711</name>
</gene>
<dbReference type="PANTHER" id="PTHR46187:SF1">
    <property type="entry name" value="ALKALINE PHYTOCERAMIDASE"/>
    <property type="match status" value="1"/>
</dbReference>
<organism evidence="8 9">
    <name type="scientific">Diaporthe australafricana</name>
    <dbReference type="NCBI Taxonomy" id="127596"/>
    <lineage>
        <taxon>Eukaryota</taxon>
        <taxon>Fungi</taxon>
        <taxon>Dikarya</taxon>
        <taxon>Ascomycota</taxon>
        <taxon>Pezizomycotina</taxon>
        <taxon>Sordariomycetes</taxon>
        <taxon>Sordariomycetidae</taxon>
        <taxon>Diaporthales</taxon>
        <taxon>Diaporthaceae</taxon>
        <taxon>Diaporthe</taxon>
    </lineage>
</organism>
<dbReference type="EMBL" id="JAWRVE010000146">
    <property type="protein sequence ID" value="KAL1853674.1"/>
    <property type="molecule type" value="Genomic_DNA"/>
</dbReference>
<feature type="transmembrane region" description="Helical" evidence="7">
    <location>
        <begin position="184"/>
        <end position="204"/>
    </location>
</feature>
<evidence type="ECO:0000256" key="4">
    <source>
        <dbReference type="ARBA" id="ARBA00022801"/>
    </source>
</evidence>
<dbReference type="PANTHER" id="PTHR46187">
    <property type="entry name" value="ALKALINE CERAMIDASE 3"/>
    <property type="match status" value="1"/>
</dbReference>
<dbReference type="Pfam" id="PF05875">
    <property type="entry name" value="Ceramidase"/>
    <property type="match status" value="1"/>
</dbReference>
<sequence>MPHHDRVYNGDPLADTGFWGTPSSPSNFCEEDYAVTKYVAEFINTFSNLAYVYYASKSPCRAGRKGRYLGMDALAFSLVFVGIFSFVFHATLHPETQFLDEMSMFLLGSALLQPLYTTGFKPPAQKAITASLISAVVGVSAVYHQSKDVRIHLVAFFVMENLIWTRLLYLVYFRERQAADRSRLARQFWAALGTMVFAIVIWLIDLELCYPLRDIRAAVGSPWGFWLELHGWWHVLTAIAASKFITLVREICP</sequence>
<dbReference type="Proteomes" id="UP001583177">
    <property type="component" value="Unassembled WGS sequence"/>
</dbReference>
<feature type="transmembrane region" description="Helical" evidence="7">
    <location>
        <begin position="127"/>
        <end position="145"/>
    </location>
</feature>
<name>A0ABR3W5Q8_9PEZI</name>
<comment type="similarity">
    <text evidence="2">Belongs to the alkaline ceramidase family.</text>
</comment>
<keyword evidence="4" id="KW-0378">Hydrolase</keyword>
<evidence type="ECO:0008006" key="10">
    <source>
        <dbReference type="Google" id="ProtNLM"/>
    </source>
</evidence>
<feature type="transmembrane region" description="Helical" evidence="7">
    <location>
        <begin position="68"/>
        <end position="90"/>
    </location>
</feature>
<evidence type="ECO:0000256" key="2">
    <source>
        <dbReference type="ARBA" id="ARBA00009780"/>
    </source>
</evidence>
<keyword evidence="9" id="KW-1185">Reference proteome</keyword>
<evidence type="ECO:0000256" key="5">
    <source>
        <dbReference type="ARBA" id="ARBA00022989"/>
    </source>
</evidence>
<reference evidence="8 9" key="1">
    <citation type="journal article" date="2024" name="IMA Fungus">
        <title>IMA Genome - F19 : A genome assembly and annotation guide to empower mycologists, including annotated draft genome sequences of Ceratocystis pirilliformis, Diaporthe australafricana, Fusarium ophioides, Paecilomyces lecythidis, and Sporothrix stenoceras.</title>
        <authorList>
            <person name="Aylward J."/>
            <person name="Wilson A.M."/>
            <person name="Visagie C.M."/>
            <person name="Spraker J."/>
            <person name="Barnes I."/>
            <person name="Buitendag C."/>
            <person name="Ceriani C."/>
            <person name="Del Mar Angel L."/>
            <person name="du Plessis D."/>
            <person name="Fuchs T."/>
            <person name="Gasser K."/>
            <person name="Kramer D."/>
            <person name="Li W."/>
            <person name="Munsamy K."/>
            <person name="Piso A."/>
            <person name="Price J.L."/>
            <person name="Sonnekus B."/>
            <person name="Thomas C."/>
            <person name="van der Nest A."/>
            <person name="van Dijk A."/>
            <person name="van Heerden A."/>
            <person name="van Vuuren N."/>
            <person name="Yilmaz N."/>
            <person name="Duong T.A."/>
            <person name="van der Merwe N.A."/>
            <person name="Wingfield M.J."/>
            <person name="Wingfield B.D."/>
        </authorList>
    </citation>
    <scope>NUCLEOTIDE SEQUENCE [LARGE SCALE GENOMIC DNA]</scope>
    <source>
        <strain evidence="8 9">CMW 18300</strain>
    </source>
</reference>
<comment type="caution">
    <text evidence="8">The sequence shown here is derived from an EMBL/GenBank/DDBJ whole genome shotgun (WGS) entry which is preliminary data.</text>
</comment>
<dbReference type="InterPro" id="IPR008901">
    <property type="entry name" value="ACER"/>
</dbReference>
<evidence type="ECO:0000256" key="3">
    <source>
        <dbReference type="ARBA" id="ARBA00022692"/>
    </source>
</evidence>
<proteinExistence type="inferred from homology"/>
<evidence type="ECO:0000256" key="7">
    <source>
        <dbReference type="SAM" id="Phobius"/>
    </source>
</evidence>
<protein>
    <recommendedName>
        <fullName evidence="10">Alkaline phytoceramidase</fullName>
    </recommendedName>
</protein>
<keyword evidence="6 7" id="KW-0472">Membrane</keyword>
<evidence type="ECO:0000256" key="6">
    <source>
        <dbReference type="ARBA" id="ARBA00023136"/>
    </source>
</evidence>
<evidence type="ECO:0000313" key="9">
    <source>
        <dbReference type="Proteomes" id="UP001583177"/>
    </source>
</evidence>
<comment type="subcellular location">
    <subcellularLocation>
        <location evidence="1">Membrane</location>
        <topology evidence="1">Multi-pass membrane protein</topology>
    </subcellularLocation>
</comment>
<evidence type="ECO:0000256" key="1">
    <source>
        <dbReference type="ARBA" id="ARBA00004141"/>
    </source>
</evidence>